<feature type="transmembrane region" description="Helical" evidence="2">
    <location>
        <begin position="227"/>
        <end position="248"/>
    </location>
</feature>
<dbReference type="InterPro" id="IPR056119">
    <property type="entry name" value="DUF7702"/>
</dbReference>
<feature type="transmembrane region" description="Helical" evidence="2">
    <location>
        <begin position="153"/>
        <end position="176"/>
    </location>
</feature>
<dbReference type="Proteomes" id="UP000306050">
    <property type="component" value="Chromosome SGRAM_22"/>
</dbReference>
<gene>
    <name evidence="4" type="ORF">EX895_004074</name>
</gene>
<proteinExistence type="predicted"/>
<feature type="transmembrane region" description="Helical" evidence="2">
    <location>
        <begin position="114"/>
        <end position="133"/>
    </location>
</feature>
<dbReference type="PANTHER" id="PTHR42109:SF2">
    <property type="entry name" value="INTEGRAL MEMBRANE PROTEIN"/>
    <property type="match status" value="1"/>
</dbReference>
<dbReference type="Pfam" id="PF24800">
    <property type="entry name" value="DUF7702"/>
    <property type="match status" value="1"/>
</dbReference>
<accession>A0A4U7KTL6</accession>
<keyword evidence="5" id="KW-1185">Reference proteome</keyword>
<protein>
    <recommendedName>
        <fullName evidence="3">DUF7702 domain-containing protein</fullName>
    </recommendedName>
</protein>
<dbReference type="PANTHER" id="PTHR42109">
    <property type="entry name" value="UNPLACED GENOMIC SCAFFOLD UM_SCAF_CONTIG_1.265, WHOLE GENOME SHOTGUN SEQUENCE"/>
    <property type="match status" value="1"/>
</dbReference>
<evidence type="ECO:0000313" key="5">
    <source>
        <dbReference type="Proteomes" id="UP000306050"/>
    </source>
</evidence>
<evidence type="ECO:0000256" key="1">
    <source>
        <dbReference type="SAM" id="MobiDB-lite"/>
    </source>
</evidence>
<dbReference type="GeneID" id="40726969"/>
<evidence type="ECO:0000259" key="3">
    <source>
        <dbReference type="Pfam" id="PF24800"/>
    </source>
</evidence>
<feature type="compositionally biased region" description="Polar residues" evidence="1">
    <location>
        <begin position="270"/>
        <end position="299"/>
    </location>
</feature>
<dbReference type="KEGG" id="sgra:EX895_004074"/>
<sequence length="305" mass="32876">MTWPTGIIIDTVFIPLYVAFALLNLLNVVKHGFKRTVGFISLLLVSLVHLVGNVILVVEYTKHDKASINVTVWGYILQSVGLSFLVSASLAFFARARAEMHDRAGQDALTGKGVKLLNLVNLAALVCVITGYTDTNFTDAQGNVLTKVSLPTQAVVGAVLYVVLVVVILALALAGLRGTRAAGTNETHTIRIALIVALPLMLVRAAWSVYTTKAGSILVPKSIWAKLVLQYISELAALAVLTALGFLISRAETIETELDIEQVHSHESTKFVSQPGSGEQSLAYQQPLQTAQQPISYSSYPPRPQ</sequence>
<comment type="caution">
    <text evidence="4">The sequence shown here is derived from an EMBL/GenBank/DDBJ whole genome shotgun (WGS) entry which is preliminary data.</text>
</comment>
<keyword evidence="2" id="KW-0472">Membrane</keyword>
<evidence type="ECO:0000313" key="4">
    <source>
        <dbReference type="EMBL" id="TKY87397.1"/>
    </source>
</evidence>
<feature type="transmembrane region" description="Helical" evidence="2">
    <location>
        <begin position="72"/>
        <end position="93"/>
    </location>
</feature>
<keyword evidence="2" id="KW-0812">Transmembrane</keyword>
<dbReference type="RefSeq" id="XP_029739382.1">
    <property type="nucleotide sequence ID" value="XM_029884672.1"/>
</dbReference>
<feature type="transmembrane region" description="Helical" evidence="2">
    <location>
        <begin position="6"/>
        <end position="26"/>
    </location>
</feature>
<name>A0A4U7KTL6_9BASI</name>
<feature type="transmembrane region" description="Helical" evidence="2">
    <location>
        <begin position="188"/>
        <end position="207"/>
    </location>
</feature>
<organism evidence="4 5">
    <name type="scientific">Sporisorium graminicola</name>
    <dbReference type="NCBI Taxonomy" id="280036"/>
    <lineage>
        <taxon>Eukaryota</taxon>
        <taxon>Fungi</taxon>
        <taxon>Dikarya</taxon>
        <taxon>Basidiomycota</taxon>
        <taxon>Ustilaginomycotina</taxon>
        <taxon>Ustilaginomycetes</taxon>
        <taxon>Ustilaginales</taxon>
        <taxon>Ustilaginaceae</taxon>
        <taxon>Sporisorium</taxon>
    </lineage>
</organism>
<dbReference type="EMBL" id="SRRM01000014">
    <property type="protein sequence ID" value="TKY87397.1"/>
    <property type="molecule type" value="Genomic_DNA"/>
</dbReference>
<dbReference type="OrthoDB" id="2560628at2759"/>
<feature type="domain" description="DUF7702" evidence="3">
    <location>
        <begin position="14"/>
        <end position="248"/>
    </location>
</feature>
<evidence type="ECO:0000256" key="2">
    <source>
        <dbReference type="SAM" id="Phobius"/>
    </source>
</evidence>
<keyword evidence="2" id="KW-1133">Transmembrane helix</keyword>
<dbReference type="AlphaFoldDB" id="A0A4U7KTL6"/>
<reference evidence="4 5" key="1">
    <citation type="submission" date="2019-05" db="EMBL/GenBank/DDBJ databases">
        <title>Sporisorium graminicola CBS 10092 draft sequencing and annotation.</title>
        <authorList>
            <person name="Solano-Gonzalez S."/>
            <person name="Caddick M.X."/>
            <person name="Darby A."/>
        </authorList>
    </citation>
    <scope>NUCLEOTIDE SEQUENCE [LARGE SCALE GENOMIC DNA]</scope>
    <source>
        <strain evidence="4 5">CBS 10092</strain>
    </source>
</reference>
<feature type="transmembrane region" description="Helical" evidence="2">
    <location>
        <begin position="38"/>
        <end position="60"/>
    </location>
</feature>
<feature type="region of interest" description="Disordered" evidence="1">
    <location>
        <begin position="269"/>
        <end position="305"/>
    </location>
</feature>